<keyword evidence="3" id="KW-1185">Reference proteome</keyword>
<sequence>MHTPTRSPASKLSFTIHCPMNDEVPVEGNCAASIKRKLHICFAVCITKKSVRENYDPVIDCMNINDPEQLDPCIGEEI</sequence>
<dbReference type="EMBL" id="UYYG01000275">
    <property type="protein sequence ID" value="VDN54103.1"/>
    <property type="molecule type" value="Genomic_DNA"/>
</dbReference>
<dbReference type="AlphaFoldDB" id="A0A0N4URI0"/>
<evidence type="ECO:0000313" key="4">
    <source>
        <dbReference type="WBParaSite" id="DME_0001066201-mRNA-1"/>
    </source>
</evidence>
<reference evidence="4" key="1">
    <citation type="submission" date="2017-02" db="UniProtKB">
        <authorList>
            <consortium name="WormBaseParasite"/>
        </authorList>
    </citation>
    <scope>IDENTIFICATION</scope>
</reference>
<reference evidence="1 3" key="2">
    <citation type="submission" date="2018-11" db="EMBL/GenBank/DDBJ databases">
        <authorList>
            <consortium name="Pathogen Informatics"/>
        </authorList>
    </citation>
    <scope>NUCLEOTIDE SEQUENCE [LARGE SCALE GENOMIC DNA]</scope>
</reference>
<gene>
    <name evidence="1" type="ORF">DME_LOCUS4076</name>
</gene>
<accession>A0A0N4URI0</accession>
<evidence type="ECO:0000313" key="2">
    <source>
        <dbReference type="Proteomes" id="UP000038040"/>
    </source>
</evidence>
<evidence type="ECO:0000313" key="1">
    <source>
        <dbReference type="EMBL" id="VDN54103.1"/>
    </source>
</evidence>
<protein>
    <submittedName>
        <fullName evidence="1 4">Uncharacterized protein</fullName>
    </submittedName>
</protein>
<dbReference type="Proteomes" id="UP000038040">
    <property type="component" value="Unplaced"/>
</dbReference>
<proteinExistence type="predicted"/>
<organism evidence="2 4">
    <name type="scientific">Dracunculus medinensis</name>
    <name type="common">Guinea worm</name>
    <dbReference type="NCBI Taxonomy" id="318479"/>
    <lineage>
        <taxon>Eukaryota</taxon>
        <taxon>Metazoa</taxon>
        <taxon>Ecdysozoa</taxon>
        <taxon>Nematoda</taxon>
        <taxon>Chromadorea</taxon>
        <taxon>Rhabditida</taxon>
        <taxon>Spirurina</taxon>
        <taxon>Dracunculoidea</taxon>
        <taxon>Dracunculidae</taxon>
        <taxon>Dracunculus</taxon>
    </lineage>
</organism>
<evidence type="ECO:0000313" key="3">
    <source>
        <dbReference type="Proteomes" id="UP000274756"/>
    </source>
</evidence>
<dbReference type="OrthoDB" id="10450017at2759"/>
<dbReference type="WBParaSite" id="DME_0001066201-mRNA-1">
    <property type="protein sequence ID" value="DME_0001066201-mRNA-1"/>
    <property type="gene ID" value="DME_0001066201"/>
</dbReference>
<dbReference type="Proteomes" id="UP000274756">
    <property type="component" value="Unassembled WGS sequence"/>
</dbReference>
<name>A0A0N4URI0_DRAME</name>